<dbReference type="Proteomes" id="UP000276133">
    <property type="component" value="Unassembled WGS sequence"/>
</dbReference>
<comment type="caution">
    <text evidence="1">The sequence shown here is derived from an EMBL/GenBank/DDBJ whole genome shotgun (WGS) entry which is preliminary data.</text>
</comment>
<organism evidence="1 2">
    <name type="scientific">Brachionus plicatilis</name>
    <name type="common">Marine rotifer</name>
    <name type="synonym">Brachionus muelleri</name>
    <dbReference type="NCBI Taxonomy" id="10195"/>
    <lineage>
        <taxon>Eukaryota</taxon>
        <taxon>Metazoa</taxon>
        <taxon>Spiralia</taxon>
        <taxon>Gnathifera</taxon>
        <taxon>Rotifera</taxon>
        <taxon>Eurotatoria</taxon>
        <taxon>Monogononta</taxon>
        <taxon>Pseudotrocha</taxon>
        <taxon>Ploima</taxon>
        <taxon>Brachionidae</taxon>
        <taxon>Brachionus</taxon>
    </lineage>
</organism>
<dbReference type="PANTHER" id="PTHR10138:SF0">
    <property type="entry name" value="TRYPTOPHAN 2,3-DIOXYGENASE"/>
    <property type="match status" value="1"/>
</dbReference>
<dbReference type="InterPro" id="IPR037217">
    <property type="entry name" value="Trp/Indoleamine_2_3_dOase-like"/>
</dbReference>
<dbReference type="EMBL" id="REGN01013923">
    <property type="protein sequence ID" value="RMZ93288.1"/>
    <property type="molecule type" value="Genomic_DNA"/>
</dbReference>
<reference evidence="1 2" key="1">
    <citation type="journal article" date="2018" name="Sci. Rep.">
        <title>Genomic signatures of local adaptation to the degree of environmental predictability in rotifers.</title>
        <authorList>
            <person name="Franch-Gras L."/>
            <person name="Hahn C."/>
            <person name="Garcia-Roger E.M."/>
            <person name="Carmona M.J."/>
            <person name="Serra M."/>
            <person name="Gomez A."/>
        </authorList>
    </citation>
    <scope>NUCLEOTIDE SEQUENCE [LARGE SCALE GENOMIC DNA]</scope>
    <source>
        <strain evidence="1">HYR1</strain>
    </source>
</reference>
<dbReference type="STRING" id="10195.A0A3M7P2L3"/>
<protein>
    <submittedName>
        <fullName evidence="1">Tryptophan 2-3-dioxygenase</fullName>
        <ecNumber evidence="1">1.13.11.11</ecNumber>
    </submittedName>
</protein>
<dbReference type="GO" id="GO:0046872">
    <property type="term" value="F:metal ion binding"/>
    <property type="evidence" value="ECO:0007669"/>
    <property type="project" value="InterPro"/>
</dbReference>
<evidence type="ECO:0000313" key="1">
    <source>
        <dbReference type="EMBL" id="RMZ93288.1"/>
    </source>
</evidence>
<dbReference type="PANTHER" id="PTHR10138">
    <property type="entry name" value="TRYPTOPHAN 2,3-DIOXYGENASE"/>
    <property type="match status" value="1"/>
</dbReference>
<dbReference type="GO" id="GO:0020037">
    <property type="term" value="F:heme binding"/>
    <property type="evidence" value="ECO:0007669"/>
    <property type="project" value="InterPro"/>
</dbReference>
<evidence type="ECO:0000313" key="2">
    <source>
        <dbReference type="Proteomes" id="UP000276133"/>
    </source>
</evidence>
<dbReference type="GO" id="GO:0004833">
    <property type="term" value="F:L-tryptophan 2,3-dioxygenase activity"/>
    <property type="evidence" value="ECO:0007669"/>
    <property type="project" value="UniProtKB-EC"/>
</dbReference>
<proteinExistence type="predicted"/>
<dbReference type="AlphaFoldDB" id="A0A3M7P2L3"/>
<keyword evidence="2" id="KW-1185">Reference proteome</keyword>
<gene>
    <name evidence="1" type="ORF">BpHYR1_048175</name>
</gene>
<dbReference type="SUPFAM" id="SSF140959">
    <property type="entry name" value="Indolic compounds 2,3-dioxygenase-like"/>
    <property type="match status" value="1"/>
</dbReference>
<dbReference type="OrthoDB" id="447477at2759"/>
<dbReference type="GO" id="GO:0019441">
    <property type="term" value="P:L-tryptophan catabolic process to kynurenine"/>
    <property type="evidence" value="ECO:0007669"/>
    <property type="project" value="InterPro"/>
</dbReference>
<dbReference type="InterPro" id="IPR004981">
    <property type="entry name" value="Trp_2_3_dOase"/>
</dbReference>
<keyword evidence="1" id="KW-0560">Oxidoreductase</keyword>
<sequence length="263" mass="31042">DFRGYLSTASGFQSVQFRLFENKLGLSENLRIKFNQQKYDYLFTDSETKEKIRKSVEEPSLLKLINAWLERTPGLVTCEQTENGSKEYNYLLKEYEKSVNEYLEDTYVKAAQEETNEDDRKSLMDEYKKTLDAFATIFDKEKHDKLVERGERKLSHQALWGALMIWLNRDEPRFHLPYQMLSLLTDLDAFMNRWRYNHALLAQRQVGNKSGTGGSSGYSYLRSTASDRYKIFNDIVNLSTWLIPREYLPTLNEDLKKRLNTFE</sequence>
<dbReference type="EC" id="1.13.11.11" evidence="1"/>
<name>A0A3M7P2L3_BRAPC</name>
<dbReference type="GO" id="GO:0019442">
    <property type="term" value="P:L-tryptophan catabolic process to acetyl-CoA"/>
    <property type="evidence" value="ECO:0007669"/>
    <property type="project" value="TreeGrafter"/>
</dbReference>
<dbReference type="Pfam" id="PF03301">
    <property type="entry name" value="Trp_dioxygenase"/>
    <property type="match status" value="1"/>
</dbReference>
<accession>A0A3M7P2L3</accession>
<feature type="non-terminal residue" evidence="1">
    <location>
        <position position="1"/>
    </location>
</feature>
<keyword evidence="1" id="KW-0223">Dioxygenase</keyword>
<dbReference type="Gene3D" id="1.20.58.480">
    <property type="match status" value="1"/>
</dbReference>